<reference evidence="2" key="1">
    <citation type="submission" date="2022-08" db="EMBL/GenBank/DDBJ databases">
        <title>Novel Bdellovibrio Species Isolated from Svalbard: Designation Bdellovibrio svalbardensis.</title>
        <authorList>
            <person name="Mitchell R.J."/>
            <person name="Choi S.Y."/>
        </authorList>
    </citation>
    <scope>NUCLEOTIDE SEQUENCE</scope>
    <source>
        <strain evidence="2">PAP01</strain>
    </source>
</reference>
<feature type="chain" id="PRO_5046704881" evidence="1">
    <location>
        <begin position="26"/>
        <end position="573"/>
    </location>
</feature>
<keyword evidence="3" id="KW-1185">Reference proteome</keyword>
<dbReference type="Proteomes" id="UP001152321">
    <property type="component" value="Unassembled WGS sequence"/>
</dbReference>
<comment type="caution">
    <text evidence="2">The sequence shown here is derived from an EMBL/GenBank/DDBJ whole genome shotgun (WGS) entry which is preliminary data.</text>
</comment>
<name>A0ABT6DGS0_9BACT</name>
<dbReference type="EMBL" id="JANRMI010000002">
    <property type="protein sequence ID" value="MDG0816056.1"/>
    <property type="molecule type" value="Genomic_DNA"/>
</dbReference>
<evidence type="ECO:0000256" key="1">
    <source>
        <dbReference type="SAM" id="SignalP"/>
    </source>
</evidence>
<sequence length="573" mass="64351">MVRRLQRSKILIPLLLTMQGVSAYAGDASPSISDPHILPKAVQLQITPRGMKYFDQNLSNILGNMGVKLDEGYFPAMNYTMDKPINPDDYAKDNPEAVATYKQMKDLLSTWLVGFSLNPHLPTVQIGESGYVAQFSRFGLVTDEALMRSLGKREGAVLAIELEVKKFTLSTASILAWDLNNEFLGKAGLENVTISIGDNQTPLKMRLPFYIRMNANGQLEFEALELENNLDQTAIALQYQKLIVPTFAVEVNGKKFYLNNQEVDKLLTKQAPLLIEKVRSNLGEFTRKTLPDMLNQKAKEFLAGNLEQIQDMAPPGKDATDTRPNFKWGLRLQNINLNKSLNVDVAAYVEDTLNSKSTPRAIDKSRGEVALNQLPMENYDIALSLDRAVINRVLQLSFERRNFEKIENGGDTMKLMAMPTIDYVKPLAGVVLKQQETFVKLHVSIENKPDSTFLKDSIVLDFDIIAKLAQMKDKDGLQLILYKIDDSTMTMDEKYLSTAGKLLNGLWRGKVYSGIREELRKKCATWATTQTNIPGSLPLPPEVLGMNLDINRLMMDQTGHLVMYLNYAKTGVK</sequence>
<proteinExistence type="predicted"/>
<evidence type="ECO:0000313" key="2">
    <source>
        <dbReference type="EMBL" id="MDG0816056.1"/>
    </source>
</evidence>
<keyword evidence="1" id="KW-0732">Signal</keyword>
<organism evidence="2 3">
    <name type="scientific">Bdellovibrio svalbardensis</name>
    <dbReference type="NCBI Taxonomy" id="2972972"/>
    <lineage>
        <taxon>Bacteria</taxon>
        <taxon>Pseudomonadati</taxon>
        <taxon>Bdellovibrionota</taxon>
        <taxon>Bdellovibrionia</taxon>
        <taxon>Bdellovibrionales</taxon>
        <taxon>Pseudobdellovibrionaceae</taxon>
        <taxon>Bdellovibrio</taxon>
    </lineage>
</organism>
<protein>
    <submittedName>
        <fullName evidence="2">DUF2785 domain-containing protein</fullName>
    </submittedName>
</protein>
<feature type="signal peptide" evidence="1">
    <location>
        <begin position="1"/>
        <end position="25"/>
    </location>
</feature>
<accession>A0ABT6DGS0</accession>
<evidence type="ECO:0000313" key="3">
    <source>
        <dbReference type="Proteomes" id="UP001152321"/>
    </source>
</evidence>
<dbReference type="RefSeq" id="WP_277577534.1">
    <property type="nucleotide sequence ID" value="NZ_JANRMI010000002.1"/>
</dbReference>
<gene>
    <name evidence="2" type="ORF">NWE73_06760</name>
</gene>